<feature type="domain" description="Class II aldolase/adducin N-terminal" evidence="2">
    <location>
        <begin position="98"/>
        <end position="196"/>
    </location>
</feature>
<dbReference type="InterPro" id="IPR001303">
    <property type="entry name" value="Aldolase_II/adducin_N"/>
</dbReference>
<keyword evidence="4" id="KW-1185">Reference proteome</keyword>
<dbReference type="InterPro" id="IPR036409">
    <property type="entry name" value="Aldolase_II/adducin_N_sf"/>
</dbReference>
<feature type="non-terminal residue" evidence="3">
    <location>
        <position position="1"/>
    </location>
</feature>
<dbReference type="HOGENOM" id="CLU_006033_9_0_1"/>
<comment type="similarity">
    <text evidence="1">Belongs to the aldolase class II family. Adducin subfamily.</text>
</comment>
<proteinExistence type="inferred from homology"/>
<dbReference type="InParanoid" id="B3S8X8"/>
<accession>B3S8X8</accession>
<organism evidence="3 4">
    <name type="scientific">Trichoplax adhaerens</name>
    <name type="common">Trichoplax reptans</name>
    <dbReference type="NCBI Taxonomy" id="10228"/>
    <lineage>
        <taxon>Eukaryota</taxon>
        <taxon>Metazoa</taxon>
        <taxon>Placozoa</taxon>
        <taxon>Uniplacotomia</taxon>
        <taxon>Trichoplacea</taxon>
        <taxon>Trichoplacidae</taxon>
        <taxon>Trichoplax</taxon>
    </lineage>
</organism>
<dbReference type="GO" id="GO:0005886">
    <property type="term" value="C:plasma membrane"/>
    <property type="evidence" value="ECO:0007669"/>
    <property type="project" value="UniProtKB-SubCell"/>
</dbReference>
<evidence type="ECO:0000313" key="4">
    <source>
        <dbReference type="Proteomes" id="UP000009022"/>
    </source>
</evidence>
<evidence type="ECO:0000313" key="3">
    <source>
        <dbReference type="EMBL" id="EDV20848.1"/>
    </source>
</evidence>
<dbReference type="GeneID" id="6757935"/>
<evidence type="ECO:0000256" key="1">
    <source>
        <dbReference type="ARBA" id="ARBA00006274"/>
    </source>
</evidence>
<dbReference type="Proteomes" id="UP000009022">
    <property type="component" value="Unassembled WGS sequence"/>
</dbReference>
<reference evidence="3 4" key="1">
    <citation type="journal article" date="2008" name="Nature">
        <title>The Trichoplax genome and the nature of placozoans.</title>
        <authorList>
            <person name="Srivastava M."/>
            <person name="Begovic E."/>
            <person name="Chapman J."/>
            <person name="Putnam N.H."/>
            <person name="Hellsten U."/>
            <person name="Kawashima T."/>
            <person name="Kuo A."/>
            <person name="Mitros T."/>
            <person name="Salamov A."/>
            <person name="Carpenter M.L."/>
            <person name="Signorovitch A.Y."/>
            <person name="Moreno M.A."/>
            <person name="Kamm K."/>
            <person name="Grimwood J."/>
            <person name="Schmutz J."/>
            <person name="Shapiro H."/>
            <person name="Grigoriev I.V."/>
            <person name="Buss L.W."/>
            <person name="Schierwater B."/>
            <person name="Dellaporta S.L."/>
            <person name="Rokhsar D.S."/>
        </authorList>
    </citation>
    <scope>NUCLEOTIDE SEQUENCE [LARGE SCALE GENOMIC DNA]</scope>
    <source>
        <strain evidence="3 4">Grell-BS-1999</strain>
    </source>
</reference>
<dbReference type="RefSeq" id="XP_002116789.1">
    <property type="nucleotide sequence ID" value="XM_002116753.1"/>
</dbReference>
<dbReference type="PANTHER" id="PTHR10672">
    <property type="entry name" value="ADDUCIN"/>
    <property type="match status" value="1"/>
</dbReference>
<dbReference type="SUPFAM" id="SSF53639">
    <property type="entry name" value="AraD/HMP-PK domain-like"/>
    <property type="match status" value="1"/>
</dbReference>
<name>B3S8X8_TRIAD</name>
<dbReference type="PhylomeDB" id="B3S8X8"/>
<sequence length="197" mass="22571">DIKFDVNGLKQRKPVSTILDSQLFRQELETITQSHAKSSTNFPIKAKPSDNPITTLDLSTIAFHHLSTVAFHRFYPIADLSSRSNYSFEKGEKNLRCKLACVFRLIDILEWEQCHGTLITSRISMGKYQFLANPYGLSYQEISARKLLKVNGQGQAVDLHRQAFLVDQRQFVVHQYVYTAKPETRCIIHLRTPTTLA</sequence>
<dbReference type="AlphaFoldDB" id="B3S8X8"/>
<dbReference type="STRING" id="10228.B3S8X8"/>
<dbReference type="CTD" id="6757935"/>
<dbReference type="Gene3D" id="3.40.225.10">
    <property type="entry name" value="Class II aldolase/adducin N-terminal domain"/>
    <property type="match status" value="1"/>
</dbReference>
<gene>
    <name evidence="3" type="ORF">TRIADDRAFT_13778</name>
</gene>
<protein>
    <recommendedName>
        <fullName evidence="2">Class II aldolase/adducin N-terminal domain-containing protein</fullName>
    </recommendedName>
</protein>
<dbReference type="EMBL" id="DS985257">
    <property type="protein sequence ID" value="EDV20848.1"/>
    <property type="molecule type" value="Genomic_DNA"/>
</dbReference>
<dbReference type="Pfam" id="PF00596">
    <property type="entry name" value="Aldolase_II"/>
    <property type="match status" value="1"/>
</dbReference>
<feature type="non-terminal residue" evidence="3">
    <location>
        <position position="197"/>
    </location>
</feature>
<dbReference type="OrthoDB" id="3238794at2759"/>
<evidence type="ECO:0000259" key="2">
    <source>
        <dbReference type="Pfam" id="PF00596"/>
    </source>
</evidence>
<dbReference type="InterPro" id="IPR051017">
    <property type="entry name" value="Aldolase-II_Adducin_sf"/>
</dbReference>
<dbReference type="eggNOG" id="KOG3699">
    <property type="taxonomic scope" value="Eukaryota"/>
</dbReference>
<dbReference type="OMA" id="CPISERF"/>
<dbReference type="PANTHER" id="PTHR10672:SF3">
    <property type="entry name" value="PROTEIN HU-LI TAI SHAO"/>
    <property type="match status" value="1"/>
</dbReference>
<dbReference type="KEGG" id="tad:TRIADDRAFT_13778"/>